<sequence>MRLLRFQDTNGPRLGAVKGNGVVPLGALADRYPTMLSLIAGGDTALAAVRAILDSTNPVLEIEKVSLLAPIERPGKFLAIGMNYRKHIEEAKRLGQPVPTNQFWFNKQTSCVAGPYDDTDPGMSEALDYEVELGVVIGRPAKHVTVDQAKDHVFGYLVCNDVSARDWQRHSPTFTIGKSFDTHGPIGPWIVTADEIADPHTLGLRSFVNGEARQDGNTSELVYNIWEQIAYLSSALTLESGDLLATGTPDGVGVAMTPPSFLQPGDVVRCEIDGVGAIENKVVAATRP</sequence>
<dbReference type="Pfam" id="PF01557">
    <property type="entry name" value="FAA_hydrolase"/>
    <property type="match status" value="1"/>
</dbReference>
<organism evidence="4 5">
    <name type="scientific">Sphingobium boeckii</name>
    <dbReference type="NCBI Taxonomy" id="1082345"/>
    <lineage>
        <taxon>Bacteria</taxon>
        <taxon>Pseudomonadati</taxon>
        <taxon>Pseudomonadota</taxon>
        <taxon>Alphaproteobacteria</taxon>
        <taxon>Sphingomonadales</taxon>
        <taxon>Sphingomonadaceae</taxon>
        <taxon>Sphingobium</taxon>
    </lineage>
</organism>
<name>A0A7W9AG19_9SPHN</name>
<proteinExistence type="inferred from homology"/>
<dbReference type="FunFam" id="3.90.850.10:FF:000002">
    <property type="entry name" value="2-hydroxyhepta-2,4-diene-1,7-dioate isomerase"/>
    <property type="match status" value="1"/>
</dbReference>
<keyword evidence="2" id="KW-0479">Metal-binding</keyword>
<dbReference type="Proteomes" id="UP000549617">
    <property type="component" value="Unassembled WGS sequence"/>
</dbReference>
<dbReference type="GO" id="GO:0019752">
    <property type="term" value="P:carboxylic acid metabolic process"/>
    <property type="evidence" value="ECO:0007669"/>
    <property type="project" value="UniProtKB-ARBA"/>
</dbReference>
<dbReference type="PANTHER" id="PTHR42796">
    <property type="entry name" value="FUMARYLACETOACETATE HYDROLASE DOMAIN-CONTAINING PROTEIN 2A-RELATED"/>
    <property type="match status" value="1"/>
</dbReference>
<dbReference type="SUPFAM" id="SSF56529">
    <property type="entry name" value="FAH"/>
    <property type="match status" value="1"/>
</dbReference>
<evidence type="ECO:0000313" key="4">
    <source>
        <dbReference type="EMBL" id="MBB5684852.1"/>
    </source>
</evidence>
<reference evidence="4 5" key="1">
    <citation type="submission" date="2020-08" db="EMBL/GenBank/DDBJ databases">
        <title>Genomic Encyclopedia of Type Strains, Phase IV (KMG-IV): sequencing the most valuable type-strain genomes for metagenomic binning, comparative biology and taxonomic classification.</title>
        <authorList>
            <person name="Goeker M."/>
        </authorList>
    </citation>
    <scope>NUCLEOTIDE SEQUENCE [LARGE SCALE GENOMIC DNA]</scope>
    <source>
        <strain evidence="4 5">DSM 25079</strain>
    </source>
</reference>
<evidence type="ECO:0000259" key="3">
    <source>
        <dbReference type="Pfam" id="PF01557"/>
    </source>
</evidence>
<comment type="similarity">
    <text evidence="1">Belongs to the FAH family.</text>
</comment>
<dbReference type="EMBL" id="JACIJC010000001">
    <property type="protein sequence ID" value="MBB5684852.1"/>
    <property type="molecule type" value="Genomic_DNA"/>
</dbReference>
<feature type="domain" description="Fumarylacetoacetase-like C-terminal" evidence="3">
    <location>
        <begin position="77"/>
        <end position="283"/>
    </location>
</feature>
<keyword evidence="5" id="KW-1185">Reference proteome</keyword>
<evidence type="ECO:0000256" key="2">
    <source>
        <dbReference type="ARBA" id="ARBA00022723"/>
    </source>
</evidence>
<dbReference type="Gene3D" id="3.90.850.10">
    <property type="entry name" value="Fumarylacetoacetase-like, C-terminal domain"/>
    <property type="match status" value="1"/>
</dbReference>
<dbReference type="AlphaFoldDB" id="A0A7W9AG19"/>
<dbReference type="InterPro" id="IPR011234">
    <property type="entry name" value="Fumarylacetoacetase-like_C"/>
</dbReference>
<evidence type="ECO:0000313" key="5">
    <source>
        <dbReference type="Proteomes" id="UP000549617"/>
    </source>
</evidence>
<dbReference type="InterPro" id="IPR036663">
    <property type="entry name" value="Fumarylacetoacetase_C_sf"/>
</dbReference>
<dbReference type="PANTHER" id="PTHR42796:SF4">
    <property type="entry name" value="FUMARYLACETOACETATE HYDROLASE DOMAIN-CONTAINING PROTEIN 2A"/>
    <property type="match status" value="1"/>
</dbReference>
<dbReference type="RefSeq" id="WP_184015524.1">
    <property type="nucleotide sequence ID" value="NZ_JACIJC010000001.1"/>
</dbReference>
<accession>A0A7W9AG19</accession>
<gene>
    <name evidence="4" type="ORF">FHS49_000843</name>
</gene>
<evidence type="ECO:0000256" key="1">
    <source>
        <dbReference type="ARBA" id="ARBA00010211"/>
    </source>
</evidence>
<dbReference type="GO" id="GO:0016853">
    <property type="term" value="F:isomerase activity"/>
    <property type="evidence" value="ECO:0007669"/>
    <property type="project" value="UniProtKB-ARBA"/>
</dbReference>
<protein>
    <submittedName>
        <fullName evidence="4">2-keto-4-pentenoate hydratase/2-oxohepta-3-ene-1,7-dioic acid hydratase in catechol pathway</fullName>
    </submittedName>
</protein>
<dbReference type="GO" id="GO:0046872">
    <property type="term" value="F:metal ion binding"/>
    <property type="evidence" value="ECO:0007669"/>
    <property type="project" value="UniProtKB-KW"/>
</dbReference>
<comment type="caution">
    <text evidence="4">The sequence shown here is derived from an EMBL/GenBank/DDBJ whole genome shotgun (WGS) entry which is preliminary data.</text>
</comment>
<dbReference type="InterPro" id="IPR051121">
    <property type="entry name" value="FAH"/>
</dbReference>